<dbReference type="Pfam" id="PF00550">
    <property type="entry name" value="PP-binding"/>
    <property type="match status" value="2"/>
</dbReference>
<dbReference type="GO" id="GO:0072330">
    <property type="term" value="P:monocarboxylic acid biosynthetic process"/>
    <property type="evidence" value="ECO:0007669"/>
    <property type="project" value="UniProtKB-ARBA"/>
</dbReference>
<comment type="caution">
    <text evidence="6">The sequence shown here is derived from an EMBL/GenBank/DDBJ whole genome shotgun (WGS) entry which is preliminary data.</text>
</comment>
<dbReference type="FunFam" id="1.10.1200.10:FF:000005">
    <property type="entry name" value="Nonribosomal peptide synthetase 1"/>
    <property type="match status" value="1"/>
</dbReference>
<dbReference type="Proteomes" id="UP000656042">
    <property type="component" value="Unassembled WGS sequence"/>
</dbReference>
<dbReference type="FunFam" id="3.30.300.30:FF:000010">
    <property type="entry name" value="Enterobactin synthetase component F"/>
    <property type="match status" value="1"/>
</dbReference>
<feature type="domain" description="Carrier" evidence="5">
    <location>
        <begin position="2030"/>
        <end position="2104"/>
    </location>
</feature>
<feature type="domain" description="Carrier" evidence="5">
    <location>
        <begin position="978"/>
        <end position="1053"/>
    </location>
</feature>
<reference evidence="6" key="2">
    <citation type="submission" date="2020-09" db="EMBL/GenBank/DDBJ databases">
        <authorList>
            <person name="Sun Q."/>
            <person name="Zhou Y."/>
        </authorList>
    </citation>
    <scope>NUCLEOTIDE SEQUENCE</scope>
    <source>
        <strain evidence="6">CGMCC 4.7299</strain>
    </source>
</reference>
<dbReference type="CDD" id="cd19531">
    <property type="entry name" value="LCL_NRPS-like"/>
    <property type="match status" value="2"/>
</dbReference>
<reference evidence="6" key="1">
    <citation type="journal article" date="2014" name="Int. J. Syst. Evol. Microbiol.">
        <title>Complete genome sequence of Corynebacterium casei LMG S-19264T (=DSM 44701T), isolated from a smear-ripened cheese.</title>
        <authorList>
            <consortium name="US DOE Joint Genome Institute (JGI-PGF)"/>
            <person name="Walter F."/>
            <person name="Albersmeier A."/>
            <person name="Kalinowski J."/>
            <person name="Ruckert C."/>
        </authorList>
    </citation>
    <scope>NUCLEOTIDE SEQUENCE</scope>
    <source>
        <strain evidence="6">CGMCC 4.7299</strain>
    </source>
</reference>
<evidence type="ECO:0000313" key="6">
    <source>
        <dbReference type="EMBL" id="GGK79749.1"/>
    </source>
</evidence>
<dbReference type="FunFam" id="3.40.50.12780:FF:000012">
    <property type="entry name" value="Non-ribosomal peptide synthetase"/>
    <property type="match status" value="1"/>
</dbReference>
<comment type="similarity">
    <text evidence="2">Belongs to the ATP-dependent AMP-binding enzyme family.</text>
</comment>
<comment type="cofactor">
    <cofactor evidence="1">
        <name>pantetheine 4'-phosphate</name>
        <dbReference type="ChEBI" id="CHEBI:47942"/>
    </cofactor>
</comment>
<evidence type="ECO:0000256" key="1">
    <source>
        <dbReference type="ARBA" id="ARBA00001957"/>
    </source>
</evidence>
<proteinExistence type="inferred from homology"/>
<keyword evidence="4" id="KW-0597">Phosphoprotein</keyword>
<dbReference type="EMBL" id="BMMX01000002">
    <property type="protein sequence ID" value="GGK79749.1"/>
    <property type="molecule type" value="Genomic_DNA"/>
</dbReference>
<dbReference type="GO" id="GO:0003824">
    <property type="term" value="F:catalytic activity"/>
    <property type="evidence" value="ECO:0007669"/>
    <property type="project" value="InterPro"/>
</dbReference>
<dbReference type="InterPro" id="IPR036736">
    <property type="entry name" value="ACP-like_sf"/>
</dbReference>
<gene>
    <name evidence="6" type="ORF">GCM10012284_12200</name>
</gene>
<dbReference type="CDD" id="cd05930">
    <property type="entry name" value="A_NRPS"/>
    <property type="match status" value="1"/>
</dbReference>
<dbReference type="Pfam" id="PF00501">
    <property type="entry name" value="AMP-binding"/>
    <property type="match status" value="2"/>
</dbReference>
<organism evidence="6 7">
    <name type="scientific">Mangrovihabitans endophyticus</name>
    <dbReference type="NCBI Taxonomy" id="1751298"/>
    <lineage>
        <taxon>Bacteria</taxon>
        <taxon>Bacillati</taxon>
        <taxon>Actinomycetota</taxon>
        <taxon>Actinomycetes</taxon>
        <taxon>Micromonosporales</taxon>
        <taxon>Micromonosporaceae</taxon>
        <taxon>Mangrovihabitans</taxon>
    </lineage>
</organism>
<dbReference type="PROSITE" id="PS50075">
    <property type="entry name" value="CARRIER"/>
    <property type="match status" value="2"/>
</dbReference>
<dbReference type="GO" id="GO:0043041">
    <property type="term" value="P:amino acid activation for nonribosomal peptide biosynthetic process"/>
    <property type="evidence" value="ECO:0007669"/>
    <property type="project" value="TreeGrafter"/>
</dbReference>
<evidence type="ECO:0000256" key="2">
    <source>
        <dbReference type="ARBA" id="ARBA00006432"/>
    </source>
</evidence>
<dbReference type="Pfam" id="PF00668">
    <property type="entry name" value="Condensation"/>
    <property type="match status" value="2"/>
</dbReference>
<evidence type="ECO:0000313" key="7">
    <source>
        <dbReference type="Proteomes" id="UP000656042"/>
    </source>
</evidence>
<dbReference type="FunFam" id="2.30.38.10:FF:000001">
    <property type="entry name" value="Non-ribosomal peptide synthetase PvdI"/>
    <property type="match status" value="1"/>
</dbReference>
<dbReference type="GO" id="GO:0031177">
    <property type="term" value="F:phosphopantetheine binding"/>
    <property type="evidence" value="ECO:0007669"/>
    <property type="project" value="InterPro"/>
</dbReference>
<dbReference type="CDD" id="cd17646">
    <property type="entry name" value="A_NRPS_AB3403-like"/>
    <property type="match status" value="1"/>
</dbReference>
<dbReference type="Pfam" id="PF13193">
    <property type="entry name" value="AMP-binding_C"/>
    <property type="match status" value="2"/>
</dbReference>
<keyword evidence="3" id="KW-0596">Phosphopantetheine</keyword>
<dbReference type="FunFam" id="1.10.1200.10:FF:000016">
    <property type="entry name" value="Non-ribosomal peptide synthase"/>
    <property type="match status" value="1"/>
</dbReference>
<dbReference type="Gene3D" id="3.30.559.30">
    <property type="entry name" value="Nonribosomal peptide synthetase, condensation domain"/>
    <property type="match status" value="2"/>
</dbReference>
<dbReference type="Gene3D" id="3.40.50.12780">
    <property type="entry name" value="N-terminal domain of ligase-like"/>
    <property type="match status" value="1"/>
</dbReference>
<dbReference type="FunFam" id="3.40.50.980:FF:000002">
    <property type="entry name" value="Enterobactin synthetase component F"/>
    <property type="match status" value="1"/>
</dbReference>
<dbReference type="InterPro" id="IPR029058">
    <property type="entry name" value="AB_hydrolase_fold"/>
</dbReference>
<dbReference type="InterPro" id="IPR023213">
    <property type="entry name" value="CAT-like_dom_sf"/>
</dbReference>
<dbReference type="SUPFAM" id="SSF47336">
    <property type="entry name" value="ACP-like"/>
    <property type="match status" value="2"/>
</dbReference>
<dbReference type="SUPFAM" id="SSF52777">
    <property type="entry name" value="CoA-dependent acyltransferases"/>
    <property type="match status" value="4"/>
</dbReference>
<dbReference type="InterPro" id="IPR025110">
    <property type="entry name" value="AMP-bd_C"/>
</dbReference>
<dbReference type="GO" id="GO:0044550">
    <property type="term" value="P:secondary metabolite biosynthetic process"/>
    <property type="evidence" value="ECO:0007669"/>
    <property type="project" value="UniProtKB-ARBA"/>
</dbReference>
<dbReference type="NCBIfam" id="TIGR01733">
    <property type="entry name" value="AA-adenyl-dom"/>
    <property type="match status" value="1"/>
</dbReference>
<dbReference type="SUPFAM" id="SSF56801">
    <property type="entry name" value="Acetyl-CoA synthetase-like"/>
    <property type="match status" value="2"/>
</dbReference>
<dbReference type="InterPro" id="IPR045851">
    <property type="entry name" value="AMP-bd_C_sf"/>
</dbReference>
<accession>A0A8J3FMI4</accession>
<dbReference type="InterPro" id="IPR001242">
    <property type="entry name" value="Condensation_dom"/>
</dbReference>
<dbReference type="Gene3D" id="3.30.300.30">
    <property type="match status" value="2"/>
</dbReference>
<dbReference type="PANTHER" id="PTHR45527">
    <property type="entry name" value="NONRIBOSOMAL PEPTIDE SYNTHETASE"/>
    <property type="match status" value="1"/>
</dbReference>
<dbReference type="PROSITE" id="PS00455">
    <property type="entry name" value="AMP_BINDING"/>
    <property type="match status" value="2"/>
</dbReference>
<dbReference type="PANTHER" id="PTHR45527:SF1">
    <property type="entry name" value="FATTY ACID SYNTHASE"/>
    <property type="match status" value="1"/>
</dbReference>
<dbReference type="Gene3D" id="2.30.38.10">
    <property type="entry name" value="Luciferase, Domain 3"/>
    <property type="match status" value="1"/>
</dbReference>
<name>A0A8J3FMI4_9ACTN</name>
<dbReference type="GO" id="GO:0008610">
    <property type="term" value="P:lipid biosynthetic process"/>
    <property type="evidence" value="ECO:0007669"/>
    <property type="project" value="UniProtKB-ARBA"/>
</dbReference>
<dbReference type="Gene3D" id="1.10.1200.10">
    <property type="entry name" value="ACP-like"/>
    <property type="match status" value="1"/>
</dbReference>
<dbReference type="InterPro" id="IPR000873">
    <property type="entry name" value="AMP-dep_synth/lig_dom"/>
</dbReference>
<dbReference type="InterPro" id="IPR010071">
    <property type="entry name" value="AA_adenyl_dom"/>
</dbReference>
<dbReference type="RefSeq" id="WP_189078085.1">
    <property type="nucleotide sequence ID" value="NZ_BMMX01000002.1"/>
</dbReference>
<dbReference type="Gene3D" id="3.30.559.10">
    <property type="entry name" value="Chloramphenicol acetyltransferase-like domain"/>
    <property type="match status" value="2"/>
</dbReference>
<dbReference type="InterPro" id="IPR006162">
    <property type="entry name" value="Ppantetheine_attach_site"/>
</dbReference>
<dbReference type="GO" id="GO:0005737">
    <property type="term" value="C:cytoplasm"/>
    <property type="evidence" value="ECO:0007669"/>
    <property type="project" value="TreeGrafter"/>
</dbReference>
<dbReference type="InterPro" id="IPR020806">
    <property type="entry name" value="PKS_PP-bd"/>
</dbReference>
<sequence>MTGTNVAAVGGTAAAGPLPLSFTQERIWFEEQLRPDHDAYHVPMVVRVSGPLDPGALQHAVDTVVARHDALRTVFTDLDGMPRQVVRPETRVPVTEQDLRTSPDPEAAGDRACRREIRLPFDLRRGPLLRVAVLRTGDREHLLVVTVHHLCFDASSFGPFLTELSTVYHAAVSGAAPTMSEPTRQFGDVVDAEREELRPEALDGLLDWWRGYLADASSVLELPTDQQGAGEPGNPSGQRRMLLDPQLSADIRDLGRQHEATAFMTLLSAFGVVLSRQSGQRSFLVGTPVSTRRVADQQAVGCYLNTLALRLDLHGDPSFATLLGRVRSSALDAFAHQRLPFQSLVKDQAPERRLVRNPLFQVFFNVLPPVAELKLHGCTTQHLPMPETDSKFDVTLYVSTQDTRLVLEAVYDASRYAADRIDDLLEQVAAVLRQAVVTADRRVAQFDLATGRAVSLTPNPLIELTATAPCSVLERLRQHAKDHPDRTALAGRSGRWTYRELAEHVERLARRLADLGVGADDVVAVQGVRDPSTVVAILATSRAGAAFAVFDTGLPAAELAARADQVRPKAWIEPVPGRLTGLTMTGPVVTMEDDGPPLNGHGLWSASDLMYVGFTSGSTGSPRQILGTHGPVVHFLDWYTRTFTIGPGDRFAVLSGLGHDPFLRDVLAPIWAGATAVFPEADVRDAAALTEWLRRQEITITHLTPALADTLADVAVTAGISQWPTLRLVGFGGDTLVWRTVRDWAALAPGADLLNMYGTTETPQAISVHVARRSGETVRTGVGPVPLGAGVDEVQLLVLAGDRPAAIGEIGELVVRSPHLARYADPADQGGFTADPFSVRGTDRIYRTGDLARLRPDGLLDCLGRADRQVKVRGFRVEPAEIEAAVARHPGVKQVAVMAQTQALGGHRLVCYLVTGGDRFKLNRLRAALAEQVADYKIPAAYVILDAFPLTVNQKIDRKALRERGRQESATDPEDYRAPAAGIEETLAAVWQEVLGRKRIGSRDNFFALGGHSLLLNQVLVRIRRSLQVHLSLRELFDHPTVGALARLIERTAASAPDKPVPRTNRFESAPLSWMQEQLWLEDQLRPGDAAYNMPLVLRLCGRLDPNALQKALEAVVRRHAVLRSRFVRVGDAPAQQVIADLRVALRRAETRDHGDAAIQEAMRETRRPFDLAVGPPLRALLIRVSDEEHLFVLTIHHIAFDGWSFAVLLDHLSHAYRALLDGELADLGAGLQFSDVARWQRAAAEGQPLADLLSWWSRRLEGIPTVVDLPTDHPRPAIQAHRGARHRLVIGSSLAAKVRSLSRGADSTPFMTLLSAFGAVLSRHTGQTRLLIASPVANRDRAEFEDMVGCFLNTVPIPLDLTGDPRFADLITRTTDSALQAFAHQRVPFGRLVAELVPHRDLSRSPLVQVLFALQNIRPATFEAPGMISKKVEISEANVQFDLNLKMTDTGAEIIGWLDYDTELFDPTTIDRIAGHFTNMLVAVTADPLTSVASVDLLGADERARVVHEWNATHAAYPTEWTLTSLLKKPPRSGATSVAVRCGNDQLDGAGLHLRANHLAWELRELGVGPDVVVAIHMERSVDMVVALLAILKAGGAYLPLDPGYPRERLEFMLRDSQARVLLTRPGTPANGLAATVGVTVVAVRPDTAAGRPEQPPDPLVGPEHLAYMIYTSGSTGRPKGVQVPHRGIVNRLLWMQEAFRLDTADAVLQKTPTSFDVSVWELFWPLITGARMILAEPGGHRDPEYLAELIRREHVTVCHFVPPMLKLFLSAAPAARCTSLRLVVCSGEALPAELARTFHGMLAAKLENLYGPTETSVDVTRWSSRPDWAEAGVPIGAPIANTQVYVLDGQMTPTPVGVPGELHVGGVQLARAYGGQPEMTADRFVPDPFAVHGGRLYRTGDLARWRPDGTLDYLGRIDDQVKVRGFRIELGEIEAALAGHPDVGHAVVVVREDEPGDRRIVAYLTAVEGGSPDPATLRTALGRTLPEHMLPNAFVVLDALPLGPNGKLDRRSLPAPGRHGSAGIEHLPPRTDIERRLVGLWQGVLGLDQIGVTDNFFALGGDSMHAVRLVGLAREHGLDFPLTELFTHSTVESLAAWLASPAATGRKATTPAVAQQVSLAAFGLLSPDDLARLPGQGL</sequence>
<dbReference type="FunFam" id="3.40.50.980:FF:000001">
    <property type="entry name" value="Non-ribosomal peptide synthetase"/>
    <property type="match status" value="1"/>
</dbReference>
<dbReference type="SMART" id="SM00823">
    <property type="entry name" value="PKS_PP"/>
    <property type="match status" value="2"/>
</dbReference>
<evidence type="ECO:0000256" key="4">
    <source>
        <dbReference type="ARBA" id="ARBA00022553"/>
    </source>
</evidence>
<dbReference type="Gene3D" id="3.40.50.1820">
    <property type="entry name" value="alpha/beta hydrolase"/>
    <property type="match status" value="1"/>
</dbReference>
<evidence type="ECO:0000259" key="5">
    <source>
        <dbReference type="PROSITE" id="PS50075"/>
    </source>
</evidence>
<protein>
    <recommendedName>
        <fullName evidence="5">Carrier domain-containing protein</fullName>
    </recommendedName>
</protein>
<dbReference type="PROSITE" id="PS00012">
    <property type="entry name" value="PHOSPHOPANTETHEINE"/>
    <property type="match status" value="2"/>
</dbReference>
<dbReference type="InterPro" id="IPR020845">
    <property type="entry name" value="AMP-binding_CS"/>
</dbReference>
<keyword evidence="7" id="KW-1185">Reference proteome</keyword>
<dbReference type="Gene3D" id="3.40.50.980">
    <property type="match status" value="2"/>
</dbReference>
<dbReference type="InterPro" id="IPR009081">
    <property type="entry name" value="PP-bd_ACP"/>
</dbReference>
<dbReference type="InterPro" id="IPR042099">
    <property type="entry name" value="ANL_N_sf"/>
</dbReference>
<evidence type="ECO:0000256" key="3">
    <source>
        <dbReference type="ARBA" id="ARBA00022450"/>
    </source>
</evidence>